<sequence length="105" mass="12368">MISLLDRENLDFKSDLRILSLELTVLRIYLMCQLQVSRLSRIRPRYFTSFAVGIIKLFSVTGGVSKFLNVKVTWTDLVSFILIFHLFAHRLIIFKWFWIISLAIT</sequence>
<dbReference type="EMBL" id="GGMR01010740">
    <property type="protein sequence ID" value="MBY23359.1"/>
    <property type="molecule type" value="Transcribed_RNA"/>
</dbReference>
<accession>A0A2S2P1N1</accession>
<feature type="transmembrane region" description="Helical" evidence="1">
    <location>
        <begin position="77"/>
        <end position="98"/>
    </location>
</feature>
<protein>
    <submittedName>
        <fullName evidence="2">Uncharacterized protein</fullName>
    </submittedName>
</protein>
<feature type="transmembrane region" description="Helical" evidence="1">
    <location>
        <begin position="46"/>
        <end position="65"/>
    </location>
</feature>
<evidence type="ECO:0000256" key="1">
    <source>
        <dbReference type="SAM" id="Phobius"/>
    </source>
</evidence>
<proteinExistence type="predicted"/>
<keyword evidence="1" id="KW-0472">Membrane</keyword>
<name>A0A2S2P1N1_SCHGA</name>
<gene>
    <name evidence="2" type="ORF">g.61982</name>
</gene>
<organism evidence="2">
    <name type="scientific">Schizaphis graminum</name>
    <name type="common">Green bug aphid</name>
    <dbReference type="NCBI Taxonomy" id="13262"/>
    <lineage>
        <taxon>Eukaryota</taxon>
        <taxon>Metazoa</taxon>
        <taxon>Ecdysozoa</taxon>
        <taxon>Arthropoda</taxon>
        <taxon>Hexapoda</taxon>
        <taxon>Insecta</taxon>
        <taxon>Pterygota</taxon>
        <taxon>Neoptera</taxon>
        <taxon>Paraneoptera</taxon>
        <taxon>Hemiptera</taxon>
        <taxon>Sternorrhyncha</taxon>
        <taxon>Aphidomorpha</taxon>
        <taxon>Aphidoidea</taxon>
        <taxon>Aphididae</taxon>
        <taxon>Aphidini</taxon>
        <taxon>Schizaphis</taxon>
    </lineage>
</organism>
<dbReference type="AlphaFoldDB" id="A0A2S2P1N1"/>
<keyword evidence="1" id="KW-1133">Transmembrane helix</keyword>
<evidence type="ECO:0000313" key="2">
    <source>
        <dbReference type="EMBL" id="MBY23359.1"/>
    </source>
</evidence>
<keyword evidence="1" id="KW-0812">Transmembrane</keyword>
<reference evidence="2" key="1">
    <citation type="submission" date="2018-04" db="EMBL/GenBank/DDBJ databases">
        <title>Transcriptome of Schizaphis graminum biotype I.</title>
        <authorList>
            <person name="Scully E.D."/>
            <person name="Geib S.M."/>
            <person name="Palmer N.A."/>
            <person name="Koch K."/>
            <person name="Bradshaw J."/>
            <person name="Heng-Moss T."/>
            <person name="Sarath G."/>
        </authorList>
    </citation>
    <scope>NUCLEOTIDE SEQUENCE</scope>
</reference>